<name>A0A8I0P8D4_9ACTN</name>
<feature type="region of interest" description="Disordered" evidence="1">
    <location>
        <begin position="1"/>
        <end position="92"/>
    </location>
</feature>
<dbReference type="Proteomes" id="UP000629287">
    <property type="component" value="Unassembled WGS sequence"/>
</dbReference>
<evidence type="ECO:0000313" key="2">
    <source>
        <dbReference type="EMBL" id="MBE1601661.1"/>
    </source>
</evidence>
<dbReference type="EMBL" id="JADBGF010000001">
    <property type="protein sequence ID" value="MBE1601661.1"/>
    <property type="molecule type" value="Genomic_DNA"/>
</dbReference>
<feature type="region of interest" description="Disordered" evidence="1">
    <location>
        <begin position="139"/>
        <end position="172"/>
    </location>
</feature>
<evidence type="ECO:0000313" key="3">
    <source>
        <dbReference type="Proteomes" id="UP000629287"/>
    </source>
</evidence>
<evidence type="ECO:0000256" key="1">
    <source>
        <dbReference type="SAM" id="MobiDB-lite"/>
    </source>
</evidence>
<proteinExistence type="predicted"/>
<dbReference type="GeneID" id="41401263"/>
<sequence length="292" mass="29795">MSERMKPPARRTGRTLGGAKKTAPPPPPPAAELTPEQYAAEQATDQGEGRPAARESQGQPPSTVPVEASAQARTEAMAEVSQAPATPSAHAGIETAPMSPVQVSAANQETGQAVVAPEAGAVAAVESVEQQALGQTVAPAAGPAAPAVQPPQSVEHVSQRGSSRNTGTAPGGAYTAEVAVHSTVLPVAGSSAFPASASAASPQHEQHAGSDAAPSNGTSWERGPGRPKDIPEAAVVLNQRIIARESLDASVPAALKLKKRIKRFALDNELDHLPMGDIVSVALDEWLTTRGF</sequence>
<keyword evidence="3" id="KW-1185">Reference proteome</keyword>
<gene>
    <name evidence="2" type="ORF">H4687_007790</name>
</gene>
<protein>
    <submittedName>
        <fullName evidence="2">Uncharacterized protein</fullName>
    </submittedName>
</protein>
<feature type="region of interest" description="Disordered" evidence="1">
    <location>
        <begin position="194"/>
        <end position="229"/>
    </location>
</feature>
<organism evidence="2 3">
    <name type="scientific">Streptomyces stelliscabiei</name>
    <dbReference type="NCBI Taxonomy" id="146820"/>
    <lineage>
        <taxon>Bacteria</taxon>
        <taxon>Bacillati</taxon>
        <taxon>Actinomycetota</taxon>
        <taxon>Actinomycetes</taxon>
        <taxon>Kitasatosporales</taxon>
        <taxon>Streptomycetaceae</taxon>
        <taxon>Streptomyces</taxon>
    </lineage>
</organism>
<feature type="compositionally biased region" description="Low complexity" evidence="1">
    <location>
        <begin position="139"/>
        <end position="152"/>
    </location>
</feature>
<reference evidence="2 3" key="1">
    <citation type="submission" date="2020-10" db="EMBL/GenBank/DDBJ databases">
        <title>Sequencing the genomes of 1000 actinobacteria strains.</title>
        <authorList>
            <person name="Klenk H.-P."/>
        </authorList>
    </citation>
    <scope>NUCLEOTIDE SEQUENCE [LARGE SCALE GENOMIC DNA]</scope>
    <source>
        <strain evidence="2 3">DSM 41803</strain>
    </source>
</reference>
<dbReference type="RefSeq" id="WP_148274181.1">
    <property type="nucleotide sequence ID" value="NZ_JADBGF010000001.1"/>
</dbReference>
<feature type="compositionally biased region" description="Polar residues" evidence="1">
    <location>
        <begin position="155"/>
        <end position="168"/>
    </location>
</feature>
<accession>A0A8I0P8D4</accession>
<dbReference type="AlphaFoldDB" id="A0A8I0P8D4"/>
<comment type="caution">
    <text evidence="2">The sequence shown here is derived from an EMBL/GenBank/DDBJ whole genome shotgun (WGS) entry which is preliminary data.</text>
</comment>